<proteinExistence type="inferred from homology"/>
<dbReference type="GO" id="GO:0000981">
    <property type="term" value="F:DNA-binding transcription factor activity, RNA polymerase II-specific"/>
    <property type="evidence" value="ECO:0007669"/>
    <property type="project" value="TreeGrafter"/>
</dbReference>
<keyword evidence="3" id="KW-0479">Metal-binding</keyword>
<evidence type="ECO:0000256" key="8">
    <source>
        <dbReference type="ARBA" id="ARBA00023125"/>
    </source>
</evidence>
<keyword evidence="5 11" id="KW-0863">Zinc-finger</keyword>
<dbReference type="PANTHER" id="PTHR24394:SF44">
    <property type="entry name" value="ZINC FINGER PROTEIN 271-LIKE"/>
    <property type="match status" value="1"/>
</dbReference>
<evidence type="ECO:0000256" key="2">
    <source>
        <dbReference type="ARBA" id="ARBA00006991"/>
    </source>
</evidence>
<dbReference type="FunFam" id="3.30.160.60:FF:001343">
    <property type="entry name" value="Zinc finger protein 568"/>
    <property type="match status" value="1"/>
</dbReference>
<dbReference type="PROSITE" id="PS50805">
    <property type="entry name" value="KRAB"/>
    <property type="match status" value="1"/>
</dbReference>
<feature type="domain" description="C2H2-type" evidence="13">
    <location>
        <begin position="185"/>
        <end position="212"/>
    </location>
</feature>
<feature type="region of interest" description="Disordered" evidence="12">
    <location>
        <begin position="32"/>
        <end position="60"/>
    </location>
</feature>
<evidence type="ECO:0000256" key="5">
    <source>
        <dbReference type="ARBA" id="ARBA00022771"/>
    </source>
</evidence>
<evidence type="ECO:0000256" key="3">
    <source>
        <dbReference type="ARBA" id="ARBA00022723"/>
    </source>
</evidence>
<sequence>AGFSISKPDLIAQLERGEEPWLPDYQACKEKEISEVSHTGEDLVSDSEVGNQHQEGPGEVESQRNFLRRADGNCSHCLEEGEDGGNQQRSERLLGNHLWKKVDDSIKYGGRFKDLEETTAQQTDPKEPYECFECGKQFIRRSHLIIHQTVHMGEKPLKCTDCRKSFSNSSDLNNHRRSHVSEKPYQCPECGKGFNRKSALSRHERIHTGERPHKCLVCEKSFTQRSNLVAHQVIHTGERLHKCLECEKSFTYRSTLVAHQAIHTGMRPHKCLDCGKSFTWRLSLIA</sequence>
<feature type="domain" description="C2H2-type" evidence="13">
    <location>
        <begin position="129"/>
        <end position="156"/>
    </location>
</feature>
<evidence type="ECO:0000256" key="6">
    <source>
        <dbReference type="ARBA" id="ARBA00022833"/>
    </source>
</evidence>
<evidence type="ECO:0000256" key="12">
    <source>
        <dbReference type="SAM" id="MobiDB-lite"/>
    </source>
</evidence>
<reference evidence="15" key="2">
    <citation type="submission" date="2025-09" db="UniProtKB">
        <authorList>
            <consortium name="Ensembl"/>
        </authorList>
    </citation>
    <scope>IDENTIFICATION</scope>
</reference>
<keyword evidence="7" id="KW-0805">Transcription regulation</keyword>
<dbReference type="GO" id="GO:0003677">
    <property type="term" value="F:DNA binding"/>
    <property type="evidence" value="ECO:0007669"/>
    <property type="project" value="UniProtKB-KW"/>
</dbReference>
<dbReference type="PROSITE" id="PS00028">
    <property type="entry name" value="ZINC_FINGER_C2H2_1"/>
    <property type="match status" value="5"/>
</dbReference>
<evidence type="ECO:0000313" key="16">
    <source>
        <dbReference type="Proteomes" id="UP000694393"/>
    </source>
</evidence>
<comment type="subcellular location">
    <subcellularLocation>
        <location evidence="1">Nucleus</location>
    </subcellularLocation>
</comment>
<keyword evidence="8" id="KW-0238">DNA-binding</keyword>
<dbReference type="InterPro" id="IPR036236">
    <property type="entry name" value="Znf_C2H2_sf"/>
</dbReference>
<keyword evidence="6" id="KW-0862">Zinc</keyword>
<dbReference type="PANTHER" id="PTHR24394">
    <property type="entry name" value="ZINC FINGER PROTEIN"/>
    <property type="match status" value="1"/>
</dbReference>
<feature type="domain" description="C2H2-type" evidence="13">
    <location>
        <begin position="213"/>
        <end position="240"/>
    </location>
</feature>
<evidence type="ECO:0000256" key="9">
    <source>
        <dbReference type="ARBA" id="ARBA00023163"/>
    </source>
</evidence>
<dbReference type="FunFam" id="3.30.160.60:FF:002343">
    <property type="entry name" value="Zinc finger protein 33A"/>
    <property type="match status" value="1"/>
</dbReference>
<keyword evidence="16" id="KW-1185">Reference proteome</keyword>
<comment type="similarity">
    <text evidence="2">Belongs to the krueppel C2H2-type zinc-finger protein family.</text>
</comment>
<evidence type="ECO:0000313" key="15">
    <source>
        <dbReference type="Ensembl" id="ENSPCEP00000016550.1"/>
    </source>
</evidence>
<dbReference type="FunFam" id="3.30.160.60:FF:000688">
    <property type="entry name" value="zinc finger protein 197 isoform X1"/>
    <property type="match status" value="1"/>
</dbReference>
<reference evidence="15" key="1">
    <citation type="submission" date="2025-08" db="UniProtKB">
        <authorList>
            <consortium name="Ensembl"/>
        </authorList>
    </citation>
    <scope>IDENTIFICATION</scope>
</reference>
<protein>
    <submittedName>
        <fullName evidence="15">Uncharacterized protein</fullName>
    </submittedName>
</protein>
<dbReference type="InterPro" id="IPR013087">
    <property type="entry name" value="Znf_C2H2_type"/>
</dbReference>
<organism evidence="15 16">
    <name type="scientific">Pelusios castaneus</name>
    <name type="common">West African mud turtle</name>
    <dbReference type="NCBI Taxonomy" id="367368"/>
    <lineage>
        <taxon>Eukaryota</taxon>
        <taxon>Metazoa</taxon>
        <taxon>Chordata</taxon>
        <taxon>Craniata</taxon>
        <taxon>Vertebrata</taxon>
        <taxon>Euteleostomi</taxon>
        <taxon>Archelosauria</taxon>
        <taxon>Testudinata</taxon>
        <taxon>Testudines</taxon>
        <taxon>Pleurodira</taxon>
        <taxon>Pelomedusidae</taxon>
        <taxon>Pelusios</taxon>
    </lineage>
</organism>
<evidence type="ECO:0000259" key="14">
    <source>
        <dbReference type="PROSITE" id="PS50805"/>
    </source>
</evidence>
<dbReference type="PROSITE" id="PS50157">
    <property type="entry name" value="ZINC_FINGER_C2H2_2"/>
    <property type="match status" value="5"/>
</dbReference>
<feature type="compositionally biased region" description="Basic and acidic residues" evidence="12">
    <location>
        <begin position="32"/>
        <end position="41"/>
    </location>
</feature>
<evidence type="ECO:0000256" key="10">
    <source>
        <dbReference type="ARBA" id="ARBA00023242"/>
    </source>
</evidence>
<dbReference type="InterPro" id="IPR001909">
    <property type="entry name" value="KRAB"/>
</dbReference>
<dbReference type="FunFam" id="3.30.160.60:FF:000557">
    <property type="entry name" value="zinc finger and SCAN domain-containing protein 29"/>
    <property type="match status" value="1"/>
</dbReference>
<keyword evidence="4" id="KW-0677">Repeat</keyword>
<evidence type="ECO:0000256" key="1">
    <source>
        <dbReference type="ARBA" id="ARBA00004123"/>
    </source>
</evidence>
<name>A0A8C8S9Z9_9SAUR</name>
<evidence type="ECO:0000256" key="7">
    <source>
        <dbReference type="ARBA" id="ARBA00023015"/>
    </source>
</evidence>
<dbReference type="GO" id="GO:0008270">
    <property type="term" value="F:zinc ion binding"/>
    <property type="evidence" value="ECO:0007669"/>
    <property type="project" value="UniProtKB-KW"/>
</dbReference>
<dbReference type="FunFam" id="3.30.160.60:FF:000358">
    <property type="entry name" value="zinc finger protein 24"/>
    <property type="match status" value="1"/>
</dbReference>
<evidence type="ECO:0000259" key="13">
    <source>
        <dbReference type="PROSITE" id="PS50157"/>
    </source>
</evidence>
<dbReference type="SMART" id="SM00355">
    <property type="entry name" value="ZnF_C2H2"/>
    <property type="match status" value="5"/>
</dbReference>
<dbReference type="Pfam" id="PF00096">
    <property type="entry name" value="zf-C2H2"/>
    <property type="match status" value="5"/>
</dbReference>
<dbReference type="GO" id="GO:0005634">
    <property type="term" value="C:nucleus"/>
    <property type="evidence" value="ECO:0007669"/>
    <property type="project" value="UniProtKB-SubCell"/>
</dbReference>
<feature type="domain" description="KRAB" evidence="14">
    <location>
        <begin position="1"/>
        <end position="33"/>
    </location>
</feature>
<feature type="domain" description="C2H2-type" evidence="13">
    <location>
        <begin position="157"/>
        <end position="184"/>
    </location>
</feature>
<dbReference type="Gene3D" id="3.30.160.60">
    <property type="entry name" value="Classic Zinc Finger"/>
    <property type="match status" value="6"/>
</dbReference>
<evidence type="ECO:0000256" key="11">
    <source>
        <dbReference type="PROSITE-ProRule" id="PRU00042"/>
    </source>
</evidence>
<accession>A0A8C8S9Z9</accession>
<keyword evidence="9" id="KW-0804">Transcription</keyword>
<dbReference type="Ensembl" id="ENSPCET00000017131.1">
    <property type="protein sequence ID" value="ENSPCEP00000016550.1"/>
    <property type="gene ID" value="ENSPCEG00000013015.1"/>
</dbReference>
<dbReference type="Proteomes" id="UP000694393">
    <property type="component" value="Unplaced"/>
</dbReference>
<dbReference type="FunFam" id="3.30.160.60:FF:001498">
    <property type="entry name" value="Zinc finger protein 404"/>
    <property type="match status" value="1"/>
</dbReference>
<dbReference type="SUPFAM" id="SSF57667">
    <property type="entry name" value="beta-beta-alpha zinc fingers"/>
    <property type="match status" value="3"/>
</dbReference>
<evidence type="ECO:0000256" key="4">
    <source>
        <dbReference type="ARBA" id="ARBA00022737"/>
    </source>
</evidence>
<dbReference type="AlphaFoldDB" id="A0A8C8S9Z9"/>
<feature type="domain" description="C2H2-type" evidence="13">
    <location>
        <begin position="241"/>
        <end position="268"/>
    </location>
</feature>
<keyword evidence="10" id="KW-0539">Nucleus</keyword>